<dbReference type="Pfam" id="PF18844">
    <property type="entry name" value="baeRF_family2"/>
    <property type="match status" value="1"/>
</dbReference>
<protein>
    <submittedName>
        <fullName evidence="1">Uncharacterized protein</fullName>
    </submittedName>
</protein>
<comment type="caution">
    <text evidence="1">The sequence shown here is derived from an EMBL/GenBank/DDBJ whole genome shotgun (WGS) entry which is preliminary data.</text>
</comment>
<evidence type="ECO:0000313" key="1">
    <source>
        <dbReference type="EMBL" id="TKA11775.1"/>
    </source>
</evidence>
<dbReference type="RefSeq" id="WP_211265274.1">
    <property type="nucleotide sequence ID" value="NZ_SUMC01000007.1"/>
</dbReference>
<name>A0A4U0T8U5_9ACTN</name>
<dbReference type="EMBL" id="SUMC01000007">
    <property type="protein sequence ID" value="TKA11775.1"/>
    <property type="molecule type" value="Genomic_DNA"/>
</dbReference>
<dbReference type="Proteomes" id="UP000305778">
    <property type="component" value="Unassembled WGS sequence"/>
</dbReference>
<proteinExistence type="predicted"/>
<accession>A0A4U0T8U5</accession>
<evidence type="ECO:0000313" key="2">
    <source>
        <dbReference type="Proteomes" id="UP000305778"/>
    </source>
</evidence>
<keyword evidence="2" id="KW-1185">Reference proteome</keyword>
<gene>
    <name evidence="1" type="ORF">FCI23_10650</name>
</gene>
<dbReference type="InterPro" id="IPR040701">
    <property type="entry name" value="Bact_RF_family2"/>
</dbReference>
<reference evidence="1 2" key="1">
    <citation type="submission" date="2019-04" db="EMBL/GenBank/DDBJ databases">
        <title>Streptomyces oryziradicis sp. nov., a novel actinomycete isolated from rhizosphere soil of rice (Oryza sativa L.).</title>
        <authorList>
            <person name="Li C."/>
        </authorList>
    </citation>
    <scope>NUCLEOTIDE SEQUENCE [LARGE SCALE GENOMIC DNA]</scope>
    <source>
        <strain evidence="1 2">NEAU-C40</strain>
    </source>
</reference>
<sequence>MQHAPDIPYAAVAVRRVEPAQDGADGAVAEGLELDLQIGRWPISKVAADERARWSEPTDSWSKGAVQLADKLARLADHGGADVVVLTGDIWARGVLVHALPKRLRERVIGVEADAREPGAERALLEDGLEELFRGRLAARDQVRLDRFLKQRASDRSSVEGMIAVVAALGRGQAQALLVNPPVDLPVQLWVGAAPQQIGFSAAELQSFGVEDSWAEPVDAALIRAAAGTGAELIVVPTERLEMQDGLGVLLRFSEAGTQT</sequence>
<organism evidence="1 2">
    <name type="scientific">Actinacidiphila oryziradicis</name>
    <dbReference type="NCBI Taxonomy" id="2571141"/>
    <lineage>
        <taxon>Bacteria</taxon>
        <taxon>Bacillati</taxon>
        <taxon>Actinomycetota</taxon>
        <taxon>Actinomycetes</taxon>
        <taxon>Kitasatosporales</taxon>
        <taxon>Streptomycetaceae</taxon>
        <taxon>Actinacidiphila</taxon>
    </lineage>
</organism>
<dbReference type="AlphaFoldDB" id="A0A4U0T8U5"/>